<comment type="subcellular location">
    <subcellularLocation>
        <location evidence="1">Cell membrane</location>
        <topology evidence="1">Multi-pass membrane protein</topology>
    </subcellularLocation>
</comment>
<dbReference type="Pfam" id="PF00083">
    <property type="entry name" value="Sugar_tr"/>
    <property type="match status" value="1"/>
</dbReference>
<dbReference type="Gene3D" id="1.20.1250.20">
    <property type="entry name" value="MFS general substrate transporter like domains"/>
    <property type="match status" value="1"/>
</dbReference>
<accession>A0AAT9G719</accession>
<feature type="transmembrane region" description="Helical" evidence="7">
    <location>
        <begin position="57"/>
        <end position="82"/>
    </location>
</feature>
<feature type="transmembrane region" description="Helical" evidence="7">
    <location>
        <begin position="18"/>
        <end position="37"/>
    </location>
</feature>
<keyword evidence="4 7" id="KW-0812">Transmembrane</keyword>
<evidence type="ECO:0000256" key="6">
    <source>
        <dbReference type="ARBA" id="ARBA00023136"/>
    </source>
</evidence>
<keyword evidence="3" id="KW-1003">Cell membrane</keyword>
<gene>
    <name evidence="9" type="ORF">DMENIID0002_02790</name>
</gene>
<feature type="domain" description="Major facilitator superfamily (MFS) profile" evidence="8">
    <location>
        <begin position="18"/>
        <end position="139"/>
    </location>
</feature>
<dbReference type="PANTHER" id="PTHR43045:SF1">
    <property type="entry name" value="SHIKIMATE TRANSPORTER"/>
    <property type="match status" value="1"/>
</dbReference>
<organism evidence="9">
    <name type="scientific">Candidatus Tisiphia endosymbiont of Sergentomyia squamirostris</name>
    <dbReference type="NCBI Taxonomy" id="3113639"/>
    <lineage>
        <taxon>Bacteria</taxon>
        <taxon>Pseudomonadati</taxon>
        <taxon>Pseudomonadota</taxon>
        <taxon>Alphaproteobacteria</taxon>
        <taxon>Rickettsiales</taxon>
        <taxon>Rickettsiaceae</taxon>
        <taxon>Rickettsieae</taxon>
        <taxon>Candidatus Tisiphia</taxon>
    </lineage>
</organism>
<dbReference type="InterPro" id="IPR036259">
    <property type="entry name" value="MFS_trans_sf"/>
</dbReference>
<evidence type="ECO:0000256" key="1">
    <source>
        <dbReference type="ARBA" id="ARBA00004651"/>
    </source>
</evidence>
<evidence type="ECO:0000313" key="9">
    <source>
        <dbReference type="EMBL" id="BFD45633.1"/>
    </source>
</evidence>
<sequence length="139" mass="15607">MIGYQQEQKSLTREQKEAVGLLSIGTFLEYFDLMLYVHMAVFLNELFFPQSDPHTTAIYSATAFCSSLVFRPVGAVIFGWLGDNIGRKTTVIITTFIMALSCIMMANLPTYTQIGITASWLITICRILYSINLKSCRNG</sequence>
<dbReference type="PROSITE" id="PS50850">
    <property type="entry name" value="MFS"/>
    <property type="match status" value="1"/>
</dbReference>
<dbReference type="AlphaFoldDB" id="A0AAT9G719"/>
<proteinExistence type="predicted"/>
<dbReference type="SUPFAM" id="SSF103473">
    <property type="entry name" value="MFS general substrate transporter"/>
    <property type="match status" value="1"/>
</dbReference>
<name>A0AAT9G719_9RICK</name>
<dbReference type="GO" id="GO:0005886">
    <property type="term" value="C:plasma membrane"/>
    <property type="evidence" value="ECO:0007669"/>
    <property type="project" value="UniProtKB-SubCell"/>
</dbReference>
<dbReference type="GO" id="GO:0022857">
    <property type="term" value="F:transmembrane transporter activity"/>
    <property type="evidence" value="ECO:0007669"/>
    <property type="project" value="InterPro"/>
</dbReference>
<dbReference type="PANTHER" id="PTHR43045">
    <property type="entry name" value="SHIKIMATE TRANSPORTER"/>
    <property type="match status" value="1"/>
</dbReference>
<evidence type="ECO:0000256" key="3">
    <source>
        <dbReference type="ARBA" id="ARBA00022475"/>
    </source>
</evidence>
<reference evidence="9" key="1">
    <citation type="submission" date="2024-01" db="EMBL/GenBank/DDBJ databases">
        <title>Sequencing the genomes of a sandfly, Sergentomyia squamirostris, and its two endosymbionts.</title>
        <authorList>
            <person name="Itokawa K."/>
            <person name="Sanjoba C."/>
        </authorList>
    </citation>
    <scope>NUCLEOTIDE SEQUENCE</scope>
    <source>
        <strain evidence="9">RiSSQ</strain>
    </source>
</reference>
<dbReference type="InterPro" id="IPR020846">
    <property type="entry name" value="MFS_dom"/>
</dbReference>
<evidence type="ECO:0000256" key="4">
    <source>
        <dbReference type="ARBA" id="ARBA00022692"/>
    </source>
</evidence>
<keyword evidence="6 7" id="KW-0472">Membrane</keyword>
<feature type="transmembrane region" description="Helical" evidence="7">
    <location>
        <begin position="89"/>
        <end position="108"/>
    </location>
</feature>
<evidence type="ECO:0000256" key="7">
    <source>
        <dbReference type="SAM" id="Phobius"/>
    </source>
</evidence>
<keyword evidence="5 7" id="KW-1133">Transmembrane helix</keyword>
<keyword evidence="2" id="KW-0813">Transport</keyword>
<feature type="transmembrane region" description="Helical" evidence="7">
    <location>
        <begin position="114"/>
        <end position="133"/>
    </location>
</feature>
<dbReference type="EMBL" id="AP029170">
    <property type="protein sequence ID" value="BFD45633.1"/>
    <property type="molecule type" value="Genomic_DNA"/>
</dbReference>
<dbReference type="InterPro" id="IPR005828">
    <property type="entry name" value="MFS_sugar_transport-like"/>
</dbReference>
<protein>
    <recommendedName>
        <fullName evidence="8">Major facilitator superfamily (MFS) profile domain-containing protein</fullName>
    </recommendedName>
</protein>
<evidence type="ECO:0000256" key="5">
    <source>
        <dbReference type="ARBA" id="ARBA00022989"/>
    </source>
</evidence>
<evidence type="ECO:0000259" key="8">
    <source>
        <dbReference type="PROSITE" id="PS50850"/>
    </source>
</evidence>
<evidence type="ECO:0000256" key="2">
    <source>
        <dbReference type="ARBA" id="ARBA00022448"/>
    </source>
</evidence>